<comment type="catalytic activity">
    <reaction evidence="7">
        <text>a medium-chain fatty acyl-CoA + H2O = a medium-chain fatty acid + CoA + H(+)</text>
        <dbReference type="Rhea" id="RHEA:68184"/>
        <dbReference type="ChEBI" id="CHEBI:15377"/>
        <dbReference type="ChEBI" id="CHEBI:15378"/>
        <dbReference type="ChEBI" id="CHEBI:57287"/>
        <dbReference type="ChEBI" id="CHEBI:59558"/>
        <dbReference type="ChEBI" id="CHEBI:90546"/>
    </reaction>
</comment>
<dbReference type="NCBIfam" id="NF008675">
    <property type="entry name" value="PRK11688.1"/>
    <property type="match status" value="1"/>
</dbReference>
<dbReference type="Proteomes" id="UP001548189">
    <property type="component" value="Unassembled WGS sequence"/>
</dbReference>
<feature type="domain" description="Thioesterase" evidence="8">
    <location>
        <begin position="66"/>
        <end position="155"/>
    </location>
</feature>
<name>A0ABV2BUE0_9GAMM</name>
<dbReference type="InterPro" id="IPR006683">
    <property type="entry name" value="Thioestr_dom"/>
</dbReference>
<evidence type="ECO:0000259" key="8">
    <source>
        <dbReference type="Pfam" id="PF03061"/>
    </source>
</evidence>
<dbReference type="PANTHER" id="PTHR43240">
    <property type="entry name" value="1,4-DIHYDROXY-2-NAPHTHOYL-COA THIOESTERASE 1"/>
    <property type="match status" value="1"/>
</dbReference>
<keyword evidence="10" id="KW-1185">Reference proteome</keyword>
<evidence type="ECO:0000256" key="2">
    <source>
        <dbReference type="ARBA" id="ARBA00035880"/>
    </source>
</evidence>
<gene>
    <name evidence="9" type="ORF">ABVT43_08700</name>
</gene>
<dbReference type="CDD" id="cd03443">
    <property type="entry name" value="PaaI_thioesterase"/>
    <property type="match status" value="1"/>
</dbReference>
<dbReference type="Gene3D" id="3.10.129.10">
    <property type="entry name" value="Hotdog Thioesterase"/>
    <property type="match status" value="1"/>
</dbReference>
<dbReference type="SUPFAM" id="SSF54637">
    <property type="entry name" value="Thioesterase/thiol ester dehydrase-isomerase"/>
    <property type="match status" value="1"/>
</dbReference>
<keyword evidence="1" id="KW-0378">Hydrolase</keyword>
<comment type="catalytic activity">
    <reaction evidence="3">
        <text>a long-chain fatty acyl-CoA + H2O = a long-chain fatty acid + CoA + H(+)</text>
        <dbReference type="Rhea" id="RHEA:67680"/>
        <dbReference type="ChEBI" id="CHEBI:15377"/>
        <dbReference type="ChEBI" id="CHEBI:15378"/>
        <dbReference type="ChEBI" id="CHEBI:57287"/>
        <dbReference type="ChEBI" id="CHEBI:57560"/>
        <dbReference type="ChEBI" id="CHEBI:83139"/>
    </reaction>
</comment>
<dbReference type="NCBIfam" id="TIGR00369">
    <property type="entry name" value="unchar_dom_1"/>
    <property type="match status" value="1"/>
</dbReference>
<proteinExistence type="inferred from homology"/>
<evidence type="ECO:0000313" key="10">
    <source>
        <dbReference type="Proteomes" id="UP001548189"/>
    </source>
</evidence>
<dbReference type="EC" id="3.1.2.20" evidence="5"/>
<evidence type="ECO:0000256" key="1">
    <source>
        <dbReference type="ARBA" id="ARBA00022801"/>
    </source>
</evidence>
<sequence>MNDEQLTDFSEKELIRFGQLTERLAHVFYHKVPFHQLIGFNFDQITREACRISFTKKPELVGNFVHGILHGGVTATALDVVGGTMAAAAMLSKNLQTNDEEVGRKLAKVSTIDLRVDYLRPGRGEHFYANARLLRSGNKVAVVRMELHGKDDVLIALGTGTYLTG</sequence>
<dbReference type="EMBL" id="JBEVCJ010000008">
    <property type="protein sequence ID" value="MET1255202.1"/>
    <property type="molecule type" value="Genomic_DNA"/>
</dbReference>
<evidence type="ECO:0000256" key="7">
    <source>
        <dbReference type="ARBA" id="ARBA00048062"/>
    </source>
</evidence>
<comment type="catalytic activity">
    <reaction evidence="2">
        <text>a fatty acyl-CoA + H2O = a fatty acid + CoA + H(+)</text>
        <dbReference type="Rhea" id="RHEA:16781"/>
        <dbReference type="ChEBI" id="CHEBI:15377"/>
        <dbReference type="ChEBI" id="CHEBI:15378"/>
        <dbReference type="ChEBI" id="CHEBI:28868"/>
        <dbReference type="ChEBI" id="CHEBI:57287"/>
        <dbReference type="ChEBI" id="CHEBI:77636"/>
        <dbReference type="EC" id="3.1.2.20"/>
    </reaction>
</comment>
<accession>A0ABV2BUE0</accession>
<comment type="similarity">
    <text evidence="4">Belongs to the YigI thioesterase family.</text>
</comment>
<dbReference type="RefSeq" id="WP_353895788.1">
    <property type="nucleotide sequence ID" value="NZ_JBEVCJ010000008.1"/>
</dbReference>
<dbReference type="Pfam" id="PF03061">
    <property type="entry name" value="4HBT"/>
    <property type="match status" value="1"/>
</dbReference>
<dbReference type="PANTHER" id="PTHR43240:SF20">
    <property type="entry name" value="MEDIUM_LONG-CHAIN ACYL-COA THIOESTERASE YIGI"/>
    <property type="match status" value="1"/>
</dbReference>
<dbReference type="InterPro" id="IPR003736">
    <property type="entry name" value="PAAI_dom"/>
</dbReference>
<evidence type="ECO:0000256" key="3">
    <source>
        <dbReference type="ARBA" id="ARBA00036002"/>
    </source>
</evidence>
<evidence type="ECO:0000256" key="4">
    <source>
        <dbReference type="ARBA" id="ARBA00038381"/>
    </source>
</evidence>
<evidence type="ECO:0000256" key="5">
    <source>
        <dbReference type="ARBA" id="ARBA00038894"/>
    </source>
</evidence>
<comment type="caution">
    <text evidence="9">The sequence shown here is derived from an EMBL/GenBank/DDBJ whole genome shotgun (WGS) entry which is preliminary data.</text>
</comment>
<organism evidence="9 10">
    <name type="scientific">Aliikangiella maris</name>
    <dbReference type="NCBI Taxonomy" id="3162458"/>
    <lineage>
        <taxon>Bacteria</taxon>
        <taxon>Pseudomonadati</taxon>
        <taxon>Pseudomonadota</taxon>
        <taxon>Gammaproteobacteria</taxon>
        <taxon>Oceanospirillales</taxon>
        <taxon>Pleioneaceae</taxon>
        <taxon>Aliikangiella</taxon>
    </lineage>
</organism>
<evidence type="ECO:0000256" key="6">
    <source>
        <dbReference type="ARBA" id="ARBA00040062"/>
    </source>
</evidence>
<protein>
    <recommendedName>
        <fullName evidence="6">Medium/long-chain acyl-CoA thioesterase YigI</fullName>
        <ecNumber evidence="5">3.1.2.20</ecNumber>
    </recommendedName>
</protein>
<evidence type="ECO:0000313" key="9">
    <source>
        <dbReference type="EMBL" id="MET1255202.1"/>
    </source>
</evidence>
<dbReference type="InterPro" id="IPR029069">
    <property type="entry name" value="HotDog_dom_sf"/>
</dbReference>
<reference evidence="9 10" key="1">
    <citation type="submission" date="2024-06" db="EMBL/GenBank/DDBJ databases">
        <authorList>
            <person name="Li F."/>
        </authorList>
    </citation>
    <scope>NUCLEOTIDE SEQUENCE [LARGE SCALE GENOMIC DNA]</scope>
    <source>
        <strain evidence="9 10">GXAS 311</strain>
    </source>
</reference>